<protein>
    <submittedName>
        <fullName evidence="1">Uncharacterized protein</fullName>
    </submittedName>
</protein>
<dbReference type="Proteomes" id="UP001249822">
    <property type="component" value="Unassembled WGS sequence"/>
</dbReference>
<reference evidence="1" key="1">
    <citation type="journal article" date="2023" name="Front. Microbiol.">
        <title>Genomic characterization of carbapenem-resistant Klebsiella oxytoca complex in China: a multi-center study.</title>
        <authorList>
            <person name="Wan W."/>
            <person name="Yang X."/>
            <person name="Yu H."/>
            <person name="Wang M."/>
            <person name="Jia W."/>
            <person name="Huang B."/>
            <person name="Qu F."/>
            <person name="Shan B."/>
            <person name="Tang Y.W."/>
            <person name="Chen L."/>
            <person name="Du H."/>
        </authorList>
    </citation>
    <scope>NUCLEOTIDE SEQUENCE</scope>
    <source>
        <strain evidence="1">HD1688</strain>
    </source>
</reference>
<evidence type="ECO:0000313" key="1">
    <source>
        <dbReference type="EMBL" id="MDS7899571.1"/>
    </source>
</evidence>
<accession>A0AB35PUT9</accession>
<dbReference type="EMBL" id="JAQSKY010000008">
    <property type="protein sequence ID" value="MDS7899571.1"/>
    <property type="molecule type" value="Genomic_DNA"/>
</dbReference>
<reference evidence="1" key="2">
    <citation type="submission" date="2023-01" db="EMBL/GenBank/DDBJ databases">
        <authorList>
            <person name="Du H."/>
            <person name="Wan W."/>
        </authorList>
    </citation>
    <scope>NUCLEOTIDE SEQUENCE</scope>
    <source>
        <strain evidence="1">HD1688</strain>
    </source>
</reference>
<dbReference type="RefSeq" id="WP_038424832.1">
    <property type="nucleotide sequence ID" value="NZ_CABGWH010000003.1"/>
</dbReference>
<organism evidence="1 2">
    <name type="scientific">Klebsiella michiganensis</name>
    <dbReference type="NCBI Taxonomy" id="1134687"/>
    <lineage>
        <taxon>Bacteria</taxon>
        <taxon>Pseudomonadati</taxon>
        <taxon>Pseudomonadota</taxon>
        <taxon>Gammaproteobacteria</taxon>
        <taxon>Enterobacterales</taxon>
        <taxon>Enterobacteriaceae</taxon>
        <taxon>Klebsiella/Raoultella group</taxon>
        <taxon>Klebsiella</taxon>
    </lineage>
</organism>
<dbReference type="KEGG" id="kom:HR38_26075"/>
<comment type="caution">
    <text evidence="1">The sequence shown here is derived from an EMBL/GenBank/DDBJ whole genome shotgun (WGS) entry which is preliminary data.</text>
</comment>
<evidence type="ECO:0000313" key="2">
    <source>
        <dbReference type="Proteomes" id="UP001249822"/>
    </source>
</evidence>
<dbReference type="AlphaFoldDB" id="A0AB35PUT9"/>
<proteinExistence type="predicted"/>
<gene>
    <name evidence="1" type="ORF">PTQ40_11305</name>
</gene>
<sequence>MKLETVYKVFSDIKNECCTEISSTLNLKNKLISYINNNDLISASVSASITDNKLIIDLSYFNLKLECKESLKLYDYPPNISSCLEMHFFFRENDIFHSVLKIFITHDGYIVKDVFSSDYICKTDNEYRGKKVFEEIISALIDKGYIALNREQL</sequence>
<name>A0AB35PUT9_9ENTR</name>